<reference evidence="2" key="1">
    <citation type="submission" date="2021-02" db="EMBL/GenBank/DDBJ databases">
        <title>Genome sequence of Rhodospirillales sp. strain TMPK1 isolated from soil.</title>
        <authorList>
            <person name="Nakai R."/>
            <person name="Kusada H."/>
            <person name="Tamaki H."/>
        </authorList>
    </citation>
    <scope>NUCLEOTIDE SEQUENCE</scope>
    <source>
        <strain evidence="2">TMPK1</strain>
    </source>
</reference>
<dbReference type="Gene3D" id="3.40.50.2000">
    <property type="entry name" value="Glycogen Phosphorylase B"/>
    <property type="match status" value="2"/>
</dbReference>
<gene>
    <name evidence="2" type="primary">pelF</name>
    <name evidence="2" type="ORF">TMPK1_41100</name>
</gene>
<proteinExistence type="predicted"/>
<dbReference type="AlphaFoldDB" id="A0A8S8XEQ8"/>
<dbReference type="Proteomes" id="UP000681075">
    <property type="component" value="Unassembled WGS sequence"/>
</dbReference>
<comment type="caution">
    <text evidence="2">The sequence shown here is derived from an EMBL/GenBank/DDBJ whole genome shotgun (WGS) entry which is preliminary data.</text>
</comment>
<dbReference type="InterPro" id="IPR047691">
    <property type="entry name" value="PelF-like"/>
</dbReference>
<dbReference type="SUPFAM" id="SSF53756">
    <property type="entry name" value="UDP-Glycosyltransferase/glycogen phosphorylase"/>
    <property type="match status" value="1"/>
</dbReference>
<dbReference type="EMBL" id="BOPV01000001">
    <property type="protein sequence ID" value="GIL41873.1"/>
    <property type="molecule type" value="Genomic_DNA"/>
</dbReference>
<sequence length="504" mass="55483">MTLPKADICLILEGTYPYVAGGVSVWVHDLIKAQSNLTFSIVALLPDRAERARKFDVPSNVVGIQEIYLQEKSRRGRGGRRFTRMVERMEPPLSRLLQQGSLDDLAQVIEALKTDPETARTDLLNAEDSWKMIVGMYERGLPGTSFLDYFWSWRSLAGGLFATLLAELPPARVYHAVSTGYAGVLLARAALETGRPALLTEHGIYTNERRVEIAMADWLTTRATASLDIDKSRRDLRDFWIDAFVGYSRACYEACAEIVTLYGGNQELQKRDGAPPDRLRIIPNGIDYAGYATIVRSTEARRPTVVLIGRVVPIKDVKTFIRAIGALREAVPDLQAEIWGPDDEDAVYAEECRTMAAHLGLLEGTLKFMGKVNIREQLGRVDVIALTSISEAQPLVILEAGAAGVPSVATDVGSCREIIYGRPDEEPWLGKGGEITPLSNPMATARALAELLLDPRQRAAAAASMKARVEKSYNKREIDRVYADLYAKHLAAPDAKPSTKQAAA</sequence>
<dbReference type="NCBIfam" id="NF038011">
    <property type="entry name" value="PelF"/>
    <property type="match status" value="1"/>
</dbReference>
<evidence type="ECO:0000313" key="3">
    <source>
        <dbReference type="Proteomes" id="UP000681075"/>
    </source>
</evidence>
<dbReference type="InterPro" id="IPR022622">
    <property type="entry name" value="DUF3492"/>
</dbReference>
<feature type="domain" description="DUF3492" evidence="1">
    <location>
        <begin position="6"/>
        <end position="277"/>
    </location>
</feature>
<dbReference type="Pfam" id="PF11997">
    <property type="entry name" value="DUF3492"/>
    <property type="match status" value="1"/>
</dbReference>
<evidence type="ECO:0000259" key="1">
    <source>
        <dbReference type="Pfam" id="PF11997"/>
    </source>
</evidence>
<dbReference type="PANTHER" id="PTHR12526">
    <property type="entry name" value="GLYCOSYLTRANSFERASE"/>
    <property type="match status" value="1"/>
</dbReference>
<keyword evidence="3" id="KW-1185">Reference proteome</keyword>
<protein>
    <submittedName>
        <fullName evidence="2">Pellicle/biofilm biosynthesis glycosyltransferase PelF</fullName>
    </submittedName>
</protein>
<accession>A0A8S8XEQ8</accession>
<dbReference type="PANTHER" id="PTHR12526:SF608">
    <property type="entry name" value="PELF"/>
    <property type="match status" value="1"/>
</dbReference>
<dbReference type="Pfam" id="PF13692">
    <property type="entry name" value="Glyco_trans_1_4"/>
    <property type="match status" value="1"/>
</dbReference>
<dbReference type="RefSeq" id="WP_420245551.1">
    <property type="nucleotide sequence ID" value="NZ_BOPV01000001.1"/>
</dbReference>
<evidence type="ECO:0000313" key="2">
    <source>
        <dbReference type="EMBL" id="GIL41873.1"/>
    </source>
</evidence>
<name>A0A8S8XEQ8_9PROT</name>
<organism evidence="2 3">
    <name type="scientific">Roseiterribacter gracilis</name>
    <dbReference type="NCBI Taxonomy" id="2812848"/>
    <lineage>
        <taxon>Bacteria</taxon>
        <taxon>Pseudomonadati</taxon>
        <taxon>Pseudomonadota</taxon>
        <taxon>Alphaproteobacteria</taxon>
        <taxon>Rhodospirillales</taxon>
        <taxon>Roseiterribacteraceae</taxon>
        <taxon>Roseiterribacter</taxon>
    </lineage>
</organism>